<dbReference type="Pfam" id="PF00512">
    <property type="entry name" value="HisKA"/>
    <property type="match status" value="1"/>
</dbReference>
<dbReference type="InterPro" id="IPR011006">
    <property type="entry name" value="CheY-like_superfamily"/>
</dbReference>
<comment type="caution">
    <text evidence="14">The sequence shown here is derived from an EMBL/GenBank/DDBJ whole genome shotgun (WGS) entry which is preliminary data.</text>
</comment>
<feature type="modified residue" description="4-aspartylphosphate" evidence="7">
    <location>
        <position position="732"/>
    </location>
</feature>
<keyword evidence="9" id="KW-0175">Coiled coil</keyword>
<dbReference type="SMART" id="SM00387">
    <property type="entry name" value="HATPase_c"/>
    <property type="match status" value="1"/>
</dbReference>
<dbReference type="SUPFAM" id="SSF48452">
    <property type="entry name" value="TPR-like"/>
    <property type="match status" value="2"/>
</dbReference>
<dbReference type="Gene3D" id="3.30.565.10">
    <property type="entry name" value="Histidine kinase-like ATPase, C-terminal domain"/>
    <property type="match status" value="1"/>
</dbReference>
<dbReference type="Pfam" id="PF00211">
    <property type="entry name" value="Guanylate_cyc"/>
    <property type="match status" value="1"/>
</dbReference>
<dbReference type="GO" id="GO:0009927">
    <property type="term" value="F:histidine phosphotransfer kinase activity"/>
    <property type="evidence" value="ECO:0007669"/>
    <property type="project" value="TreeGrafter"/>
</dbReference>
<dbReference type="Pfam" id="PF02518">
    <property type="entry name" value="HATPase_c"/>
    <property type="match status" value="1"/>
</dbReference>
<evidence type="ECO:0000256" key="5">
    <source>
        <dbReference type="ARBA" id="ARBA00022777"/>
    </source>
</evidence>
<dbReference type="Proteomes" id="UP000656244">
    <property type="component" value="Unassembled WGS sequence"/>
</dbReference>
<evidence type="ECO:0000256" key="7">
    <source>
        <dbReference type="PROSITE-ProRule" id="PRU00169"/>
    </source>
</evidence>
<dbReference type="PROSITE" id="PS50125">
    <property type="entry name" value="GUANYLATE_CYCLASE_2"/>
    <property type="match status" value="1"/>
</dbReference>
<dbReference type="Gene3D" id="1.10.287.130">
    <property type="match status" value="1"/>
</dbReference>
<evidence type="ECO:0000256" key="6">
    <source>
        <dbReference type="ARBA" id="ARBA00023012"/>
    </source>
</evidence>
<dbReference type="GO" id="GO:0009190">
    <property type="term" value="P:cyclic nucleotide biosynthetic process"/>
    <property type="evidence" value="ECO:0007669"/>
    <property type="project" value="InterPro"/>
</dbReference>
<dbReference type="InterPro" id="IPR019734">
    <property type="entry name" value="TPR_rpt"/>
</dbReference>
<feature type="repeat" description="TPR" evidence="8">
    <location>
        <begin position="40"/>
        <end position="73"/>
    </location>
</feature>
<protein>
    <recommendedName>
        <fullName evidence="2">histidine kinase</fullName>
        <ecNumber evidence="2">2.7.13.3</ecNumber>
    </recommendedName>
</protein>
<keyword evidence="15" id="KW-1185">Reference proteome</keyword>
<feature type="repeat" description="TPR" evidence="8">
    <location>
        <begin position="240"/>
        <end position="273"/>
    </location>
</feature>
<dbReference type="Pfam" id="PF13174">
    <property type="entry name" value="TPR_6"/>
    <property type="match status" value="1"/>
</dbReference>
<proteinExistence type="predicted"/>
<accession>A0A923KMB0</accession>
<gene>
    <name evidence="14" type="ORF">H7U19_14340</name>
</gene>
<evidence type="ECO:0000313" key="14">
    <source>
        <dbReference type="EMBL" id="MBC3759593.1"/>
    </source>
</evidence>
<dbReference type="PROSITE" id="PS50005">
    <property type="entry name" value="TPR"/>
    <property type="match status" value="3"/>
</dbReference>
<dbReference type="InterPro" id="IPR005467">
    <property type="entry name" value="His_kinase_dom"/>
</dbReference>
<comment type="catalytic activity">
    <reaction evidence="1">
        <text>ATP + protein L-histidine = ADP + protein N-phospho-L-histidine.</text>
        <dbReference type="EC" id="2.7.13.3"/>
    </reaction>
</comment>
<dbReference type="CDD" id="cd00082">
    <property type="entry name" value="HisKA"/>
    <property type="match status" value="1"/>
</dbReference>
<dbReference type="FunFam" id="1.10.287.130:FF:000001">
    <property type="entry name" value="Two-component sensor histidine kinase"/>
    <property type="match status" value="1"/>
</dbReference>
<dbReference type="PROSITE" id="PS50109">
    <property type="entry name" value="HIS_KIN"/>
    <property type="match status" value="1"/>
</dbReference>
<keyword evidence="3 7" id="KW-0597">Phosphoprotein</keyword>
<dbReference type="InterPro" id="IPR001054">
    <property type="entry name" value="A/G_cyclase"/>
</dbReference>
<dbReference type="GO" id="GO:0004016">
    <property type="term" value="F:adenylate cyclase activity"/>
    <property type="evidence" value="ECO:0007669"/>
    <property type="project" value="UniProtKB-ARBA"/>
</dbReference>
<keyword evidence="6" id="KW-0902">Two-component regulatory system</keyword>
<dbReference type="GO" id="GO:0000155">
    <property type="term" value="F:phosphorelay sensor kinase activity"/>
    <property type="evidence" value="ECO:0007669"/>
    <property type="project" value="InterPro"/>
</dbReference>
<feature type="repeat" description="TPR" evidence="8">
    <location>
        <begin position="160"/>
        <end position="193"/>
    </location>
</feature>
<dbReference type="PRINTS" id="PR00344">
    <property type="entry name" value="BCTRLSENSOR"/>
</dbReference>
<dbReference type="RefSeq" id="WP_186563564.1">
    <property type="nucleotide sequence ID" value="NZ_JACNMF010000005.1"/>
</dbReference>
<dbReference type="SMART" id="SM00028">
    <property type="entry name" value="TPR"/>
    <property type="match status" value="7"/>
</dbReference>
<dbReference type="SMART" id="SM00044">
    <property type="entry name" value="CYCc"/>
    <property type="match status" value="1"/>
</dbReference>
<dbReference type="PANTHER" id="PTHR43047:SF72">
    <property type="entry name" value="OSMOSENSING HISTIDINE PROTEIN KINASE SLN1"/>
    <property type="match status" value="1"/>
</dbReference>
<dbReference type="InterPro" id="IPR036097">
    <property type="entry name" value="HisK_dim/P_sf"/>
</dbReference>
<name>A0A923KMB0_9FLAO</name>
<keyword evidence="8" id="KW-0802">TPR repeat</keyword>
<organism evidence="14 15">
    <name type="scientific">Hyunsoonleella aquatilis</name>
    <dbReference type="NCBI Taxonomy" id="2762758"/>
    <lineage>
        <taxon>Bacteria</taxon>
        <taxon>Pseudomonadati</taxon>
        <taxon>Bacteroidota</taxon>
        <taxon>Flavobacteriia</taxon>
        <taxon>Flavobacteriales</taxon>
        <taxon>Flavobacteriaceae</taxon>
    </lineage>
</organism>
<dbReference type="FunFam" id="3.30.565.10:FF:000010">
    <property type="entry name" value="Sensor histidine kinase RcsC"/>
    <property type="match status" value="1"/>
</dbReference>
<dbReference type="CDD" id="cd16922">
    <property type="entry name" value="HATPase_EvgS-ArcB-TorS-like"/>
    <property type="match status" value="1"/>
</dbReference>
<dbReference type="SUPFAM" id="SSF55874">
    <property type="entry name" value="ATPase domain of HSP90 chaperone/DNA topoisomerase II/histidine kinase"/>
    <property type="match status" value="1"/>
</dbReference>
<dbReference type="CDD" id="cd17574">
    <property type="entry name" value="REC_OmpR"/>
    <property type="match status" value="1"/>
</dbReference>
<feature type="domain" description="Histidine kinase" evidence="11">
    <location>
        <begin position="423"/>
        <end position="641"/>
    </location>
</feature>
<dbReference type="PANTHER" id="PTHR43047">
    <property type="entry name" value="TWO-COMPONENT HISTIDINE PROTEIN KINASE"/>
    <property type="match status" value="1"/>
</dbReference>
<keyword evidence="10" id="KW-0472">Membrane</keyword>
<evidence type="ECO:0000256" key="10">
    <source>
        <dbReference type="SAM" id="Phobius"/>
    </source>
</evidence>
<feature type="domain" description="Guanylate cyclase" evidence="13">
    <location>
        <begin position="839"/>
        <end position="965"/>
    </location>
</feature>
<evidence type="ECO:0000259" key="11">
    <source>
        <dbReference type="PROSITE" id="PS50109"/>
    </source>
</evidence>
<dbReference type="Pfam" id="PF13424">
    <property type="entry name" value="TPR_12"/>
    <property type="match status" value="2"/>
</dbReference>
<dbReference type="EMBL" id="JACNMF010000005">
    <property type="protein sequence ID" value="MBC3759593.1"/>
    <property type="molecule type" value="Genomic_DNA"/>
</dbReference>
<dbReference type="AlphaFoldDB" id="A0A923KMB0"/>
<dbReference type="InterPro" id="IPR003661">
    <property type="entry name" value="HisK_dim/P_dom"/>
</dbReference>
<reference evidence="14" key="1">
    <citation type="submission" date="2020-08" db="EMBL/GenBank/DDBJ databases">
        <title>Hyunsoonleella sp. strain SJ7 genome sequencing and assembly.</title>
        <authorList>
            <person name="Kim I."/>
        </authorList>
    </citation>
    <scope>NUCLEOTIDE SEQUENCE</scope>
    <source>
        <strain evidence="14">SJ7</strain>
    </source>
</reference>
<evidence type="ECO:0000256" key="2">
    <source>
        <dbReference type="ARBA" id="ARBA00012438"/>
    </source>
</evidence>
<dbReference type="SUPFAM" id="SSF55073">
    <property type="entry name" value="Nucleotide cyclase"/>
    <property type="match status" value="1"/>
</dbReference>
<feature type="transmembrane region" description="Helical" evidence="10">
    <location>
        <begin position="358"/>
        <end position="377"/>
    </location>
</feature>
<dbReference type="PROSITE" id="PS50110">
    <property type="entry name" value="RESPONSE_REGULATORY"/>
    <property type="match status" value="1"/>
</dbReference>
<dbReference type="InterPro" id="IPR036890">
    <property type="entry name" value="HATPase_C_sf"/>
</dbReference>
<dbReference type="InterPro" id="IPR003594">
    <property type="entry name" value="HATPase_dom"/>
</dbReference>
<dbReference type="SMART" id="SM00448">
    <property type="entry name" value="REC"/>
    <property type="match status" value="1"/>
</dbReference>
<keyword evidence="10" id="KW-0812">Transmembrane</keyword>
<dbReference type="Gene3D" id="1.25.40.10">
    <property type="entry name" value="Tetratricopeptide repeat domain"/>
    <property type="match status" value="2"/>
</dbReference>
<dbReference type="SUPFAM" id="SSF47384">
    <property type="entry name" value="Homodimeric domain of signal transducing histidine kinase"/>
    <property type="match status" value="1"/>
</dbReference>
<evidence type="ECO:0000256" key="3">
    <source>
        <dbReference type="ARBA" id="ARBA00022553"/>
    </source>
</evidence>
<dbReference type="Gene3D" id="3.40.50.2300">
    <property type="match status" value="1"/>
</dbReference>
<dbReference type="Gene3D" id="3.30.70.1230">
    <property type="entry name" value="Nucleotide cyclase"/>
    <property type="match status" value="1"/>
</dbReference>
<evidence type="ECO:0000313" key="15">
    <source>
        <dbReference type="Proteomes" id="UP000656244"/>
    </source>
</evidence>
<keyword evidence="5" id="KW-0418">Kinase</keyword>
<dbReference type="InterPro" id="IPR001789">
    <property type="entry name" value="Sig_transdc_resp-reg_receiver"/>
</dbReference>
<evidence type="ECO:0000256" key="9">
    <source>
        <dbReference type="SAM" id="Coils"/>
    </source>
</evidence>
<dbReference type="GO" id="GO:0005886">
    <property type="term" value="C:plasma membrane"/>
    <property type="evidence" value="ECO:0007669"/>
    <property type="project" value="TreeGrafter"/>
</dbReference>
<evidence type="ECO:0000259" key="12">
    <source>
        <dbReference type="PROSITE" id="PS50110"/>
    </source>
</evidence>
<evidence type="ECO:0000259" key="13">
    <source>
        <dbReference type="PROSITE" id="PS50125"/>
    </source>
</evidence>
<dbReference type="SUPFAM" id="SSF52172">
    <property type="entry name" value="CheY-like"/>
    <property type="match status" value="1"/>
</dbReference>
<keyword evidence="10" id="KW-1133">Transmembrane helix</keyword>
<feature type="domain" description="Response regulatory" evidence="12">
    <location>
        <begin position="682"/>
        <end position="799"/>
    </location>
</feature>
<sequence>MLKDISWEYLNSRADNEEAEKRIDSFHNFSLRHDLQRYVAMSKYQYGVLERQRGDYTKALAYFEEFIQHAKNSNEILAQADGLYQKAIILDDQGESEESLKIYYDILKIYEEQNHAFGKGFTLNAIGENLKKAGKYDTALETYRSAIEIYTELDDTMQLANCNYNIGDTYLILKEYDKATTYFENAFELDKAVGSQWGMAYDLEAMGKVASIKGDYHKALNYHFQALKIREELQQKRELSMSYTELGKNYTQLKNYDEAEKFLKMSTEIAKNLGDKERLMLNYDIFFKLFKAQSDYENALEYSIKLAQVKDSLYNETKSQQIEELQTRFDTEKKQNAIIALEKDAEIKNLKLKRQTTFRNIAIAIVVLVLLIAFIVYKRFQYRRSLEQKEIENARMVAKAKAEQERRLELEKIDKLKDEFLANTSHELRTPLNGIIGLSESLKDGAGGKLSKKATESLDMITSSGRRLSNLVNDILDFSKLKNQDLKLSPKPMHIHAVADLVLKISKTLIGGKDITLVNNIPASAPLVEADENRLEQILYNLIGNAIKFTESGFITIDAEEQEDKLLIFISDTGIGIAKEKLKDIFKSFEQVDGSEARAYSGTGLGLSVTKQLVELHGGEIKVDSELGVGSTFSFTLPISDADEADIIEIKEEIIQEVVPDDLDNTIVETPAGAELDASQIKILIVDDEPINRRVLESHLTLTGYGVKEVSSGSEALALLDKGLKFDLVLLDIMMPYMSGYEVCETIRKTYLASELPIILLTAKNRVSDLVTGFNAGANDYLTKPISKNELLSRIKTHLNLYGIHKATSKFVPSEFLKSIGRESITEAKLGDHRKKEITVLFTDVRDYTSLSESMTPKQNFKFVSAYVRRMGPHINNNKGFVNQYIGDGIMALFPEDATHALKASIEMQKAISEYNKRRLLEGYREISVGMGFHTGPLVMGIIGDDTRNDPAIISDTVNTASRVEGVSKYYGAKIVLSENSLETVKGKANFNFRFLGKVMAKGKNDVIGIYECFDGDEEESIALKKKTLTDFDKGFECFLQKEFKKASKHFQKVLTKNPKDGVANYFMGLSLKYVDSGAPEDWETFNRMKVK</sequence>
<evidence type="ECO:0000256" key="1">
    <source>
        <dbReference type="ARBA" id="ARBA00000085"/>
    </source>
</evidence>
<dbReference type="CDD" id="cd07302">
    <property type="entry name" value="CHD"/>
    <property type="match status" value="1"/>
</dbReference>
<evidence type="ECO:0000256" key="4">
    <source>
        <dbReference type="ARBA" id="ARBA00022679"/>
    </source>
</evidence>
<dbReference type="EC" id="2.7.13.3" evidence="2"/>
<feature type="coiled-coil region" evidence="9">
    <location>
        <begin position="386"/>
        <end position="419"/>
    </location>
</feature>
<dbReference type="Pfam" id="PF00072">
    <property type="entry name" value="Response_reg"/>
    <property type="match status" value="1"/>
</dbReference>
<keyword evidence="4" id="KW-0808">Transferase</keyword>
<dbReference type="InterPro" id="IPR004358">
    <property type="entry name" value="Sig_transdc_His_kin-like_C"/>
</dbReference>
<dbReference type="InterPro" id="IPR029787">
    <property type="entry name" value="Nucleotide_cyclase"/>
</dbReference>
<evidence type="ECO:0000256" key="8">
    <source>
        <dbReference type="PROSITE-ProRule" id="PRU00339"/>
    </source>
</evidence>
<dbReference type="SMART" id="SM00388">
    <property type="entry name" value="HisKA"/>
    <property type="match status" value="1"/>
</dbReference>
<dbReference type="InterPro" id="IPR011990">
    <property type="entry name" value="TPR-like_helical_dom_sf"/>
</dbReference>